<evidence type="ECO:0000256" key="1">
    <source>
        <dbReference type="ARBA" id="ARBA00022475"/>
    </source>
</evidence>
<keyword evidence="11" id="KW-1185">Reference proteome</keyword>
<dbReference type="InterPro" id="IPR001623">
    <property type="entry name" value="DnaJ_domain"/>
</dbReference>
<reference evidence="10 11" key="1">
    <citation type="submission" date="2022-02" db="EMBL/GenBank/DDBJ databases">
        <title>The genome sequence of Shewanella sp. 3B26.</title>
        <authorList>
            <person name="Du J."/>
        </authorList>
    </citation>
    <scope>NUCLEOTIDE SEQUENCE [LARGE SCALE GENOMIC DNA]</scope>
    <source>
        <strain evidence="10 11">3B26</strain>
    </source>
</reference>
<dbReference type="SMART" id="SM00271">
    <property type="entry name" value="DnaJ"/>
    <property type="match status" value="1"/>
</dbReference>
<dbReference type="Pfam" id="PF05099">
    <property type="entry name" value="TerB"/>
    <property type="match status" value="1"/>
</dbReference>
<dbReference type="NCBIfam" id="NF006948">
    <property type="entry name" value="PRK09430.1"/>
    <property type="match status" value="1"/>
</dbReference>
<keyword evidence="2 7" id="KW-0997">Cell inner membrane</keyword>
<dbReference type="SUPFAM" id="SSF158682">
    <property type="entry name" value="TerB-like"/>
    <property type="match status" value="1"/>
</dbReference>
<keyword evidence="3 7" id="KW-0812">Transmembrane</keyword>
<dbReference type="CDD" id="cd07316">
    <property type="entry name" value="terB_like_DjlA"/>
    <property type="match status" value="1"/>
</dbReference>
<dbReference type="InterPro" id="IPR029024">
    <property type="entry name" value="TerB-like"/>
</dbReference>
<dbReference type="RefSeq" id="WP_240591093.1">
    <property type="nucleotide sequence ID" value="NZ_JAKUDL010000003.1"/>
</dbReference>
<keyword evidence="1 7" id="KW-1003">Cell membrane</keyword>
<keyword evidence="4 7" id="KW-1133">Transmembrane helix</keyword>
<dbReference type="InterPro" id="IPR036869">
    <property type="entry name" value="J_dom_sf"/>
</dbReference>
<dbReference type="InterPro" id="IPR007791">
    <property type="entry name" value="DjlA_N"/>
</dbReference>
<dbReference type="Gene3D" id="1.10.3680.10">
    <property type="entry name" value="TerB-like"/>
    <property type="match status" value="1"/>
</dbReference>
<evidence type="ECO:0000256" key="2">
    <source>
        <dbReference type="ARBA" id="ARBA00022519"/>
    </source>
</evidence>
<evidence type="ECO:0000259" key="9">
    <source>
        <dbReference type="PROSITE" id="PS50076"/>
    </source>
</evidence>
<dbReference type="PRINTS" id="PR00625">
    <property type="entry name" value="JDOMAIN"/>
</dbReference>
<evidence type="ECO:0000256" key="4">
    <source>
        <dbReference type="ARBA" id="ARBA00022989"/>
    </source>
</evidence>
<organism evidence="10 11">
    <name type="scientific">Shewanella zhuhaiensis</name>
    <dbReference type="NCBI Taxonomy" id="2919576"/>
    <lineage>
        <taxon>Bacteria</taxon>
        <taxon>Pseudomonadati</taxon>
        <taxon>Pseudomonadota</taxon>
        <taxon>Gammaproteobacteria</taxon>
        <taxon>Alteromonadales</taxon>
        <taxon>Shewanellaceae</taxon>
        <taxon>Shewanella</taxon>
    </lineage>
</organism>
<evidence type="ECO:0000256" key="7">
    <source>
        <dbReference type="HAMAP-Rule" id="MF_01153"/>
    </source>
</evidence>
<dbReference type="HAMAP" id="MF_01153">
    <property type="entry name" value="DjlA"/>
    <property type="match status" value="1"/>
</dbReference>
<sequence>MKYKGKLFGFLIGFMFGKVFGALLGLVVGHWLDKKFAGGAGAGSKRQQVFFSTTFAVMGHMAKASGRVTEADIRLASDLMNQLNLDAEARRQAQQAFRDGKAGDFDLKGNLRAFRLLSMGRNDLLQMFLEIQIQVALADGELHPNEHRILKVVASELGFSEQALEMLLGRWQAEFNFARKGGSDKRSLADAYGLLGIEESATNQDVKRAYRKLMNEHHPDKLVAKGLPEEMMELAKRKAQDIQAAYEAVKAARGMR</sequence>
<dbReference type="AlphaFoldDB" id="A0AAJ1FB69"/>
<name>A0AAJ1FB69_9GAMM</name>
<keyword evidence="6 7" id="KW-0143">Chaperone</keyword>
<feature type="topological domain" description="Cytoplasmic" evidence="7">
    <location>
        <begin position="31"/>
        <end position="256"/>
    </location>
</feature>
<comment type="caution">
    <text evidence="10">The sequence shown here is derived from an EMBL/GenBank/DDBJ whole genome shotgun (WGS) entry which is preliminary data.</text>
</comment>
<feature type="domain" description="J" evidence="9">
    <location>
        <begin position="190"/>
        <end position="256"/>
    </location>
</feature>
<proteinExistence type="inferred from homology"/>
<evidence type="ECO:0000256" key="5">
    <source>
        <dbReference type="ARBA" id="ARBA00023136"/>
    </source>
</evidence>
<comment type="function">
    <text evidence="7">Regulatory DnaK co-chaperone. Direct interaction between DnaK and DjlA is needed for the induction of the wcaABCDE operon, involved in the synthesis of a colanic acid polysaccharide capsule, possibly through activation of the RcsB/RcsC phosphotransfer signaling pathway. The colanic acid capsule may help the bacterium survive conditions outside the host.</text>
</comment>
<dbReference type="Proteomes" id="UP001297581">
    <property type="component" value="Unassembled WGS sequence"/>
</dbReference>
<comment type="domain">
    <text evidence="7">The transmembrane domain is a dimerization domain.</text>
</comment>
<dbReference type="CDD" id="cd06257">
    <property type="entry name" value="DnaJ"/>
    <property type="match status" value="1"/>
</dbReference>
<comment type="subunit">
    <text evidence="7">Homodimer.</text>
</comment>
<evidence type="ECO:0000256" key="3">
    <source>
        <dbReference type="ARBA" id="ARBA00022692"/>
    </source>
</evidence>
<keyword evidence="5 7" id="KW-0472">Membrane</keyword>
<evidence type="ECO:0000313" key="10">
    <source>
        <dbReference type="EMBL" id="MCH4294800.1"/>
    </source>
</evidence>
<dbReference type="Gene3D" id="1.10.287.110">
    <property type="entry name" value="DnaJ domain"/>
    <property type="match status" value="1"/>
</dbReference>
<dbReference type="GO" id="GO:0051087">
    <property type="term" value="F:protein-folding chaperone binding"/>
    <property type="evidence" value="ECO:0007669"/>
    <property type="project" value="InterPro"/>
</dbReference>
<evidence type="ECO:0000256" key="8">
    <source>
        <dbReference type="SAM" id="Phobius"/>
    </source>
</evidence>
<comment type="subcellular location">
    <subcellularLocation>
        <location evidence="7">Cell inner membrane</location>
        <topology evidence="7">Single-pass type III membrane protein</topology>
    </subcellularLocation>
</comment>
<evidence type="ECO:0000313" key="11">
    <source>
        <dbReference type="Proteomes" id="UP001297581"/>
    </source>
</evidence>
<accession>A0AAJ1FB69</accession>
<dbReference type="GO" id="GO:0005886">
    <property type="term" value="C:plasma membrane"/>
    <property type="evidence" value="ECO:0007669"/>
    <property type="project" value="UniProtKB-SubCell"/>
</dbReference>
<evidence type="ECO:0000256" key="6">
    <source>
        <dbReference type="ARBA" id="ARBA00023186"/>
    </source>
</evidence>
<dbReference type="PROSITE" id="PS50076">
    <property type="entry name" value="DNAJ_2"/>
    <property type="match status" value="1"/>
</dbReference>
<dbReference type="SUPFAM" id="SSF46565">
    <property type="entry name" value="Chaperone J-domain"/>
    <property type="match status" value="1"/>
</dbReference>
<dbReference type="PANTHER" id="PTHR24074">
    <property type="entry name" value="CO-CHAPERONE PROTEIN DJLA"/>
    <property type="match status" value="1"/>
</dbReference>
<dbReference type="Pfam" id="PF00226">
    <property type="entry name" value="DnaJ"/>
    <property type="match status" value="1"/>
</dbReference>
<protein>
    <recommendedName>
        <fullName evidence="7">Co-chaperone protein DjlA</fullName>
    </recommendedName>
</protein>
<feature type="topological domain" description="Periplasmic" evidence="7">
    <location>
        <begin position="1"/>
        <end position="6"/>
    </location>
</feature>
<dbReference type="InterPro" id="IPR023749">
    <property type="entry name" value="DjlA"/>
</dbReference>
<dbReference type="InterPro" id="IPR050817">
    <property type="entry name" value="DjlA_DnaK_co-chaperone"/>
</dbReference>
<feature type="transmembrane region" description="Helical" evidence="8">
    <location>
        <begin position="7"/>
        <end position="32"/>
    </location>
</feature>
<gene>
    <name evidence="7 10" type="primary">djlA</name>
    <name evidence="10" type="ORF">MJ923_10850</name>
</gene>
<dbReference type="EMBL" id="JAKUDL010000003">
    <property type="protein sequence ID" value="MCH4294800.1"/>
    <property type="molecule type" value="Genomic_DNA"/>
</dbReference>